<keyword evidence="3" id="KW-0695">RNA-directed DNA polymerase</keyword>
<dbReference type="EMBL" id="CABPRJ010001965">
    <property type="protein sequence ID" value="VVC42594.1"/>
    <property type="molecule type" value="Genomic_DNA"/>
</dbReference>
<evidence type="ECO:0000259" key="2">
    <source>
        <dbReference type="PROSITE" id="PS50878"/>
    </source>
</evidence>
<organism evidence="3 4">
    <name type="scientific">Cinara cedri</name>
    <dbReference type="NCBI Taxonomy" id="506608"/>
    <lineage>
        <taxon>Eukaryota</taxon>
        <taxon>Metazoa</taxon>
        <taxon>Ecdysozoa</taxon>
        <taxon>Arthropoda</taxon>
        <taxon>Hexapoda</taxon>
        <taxon>Insecta</taxon>
        <taxon>Pterygota</taxon>
        <taxon>Neoptera</taxon>
        <taxon>Paraneoptera</taxon>
        <taxon>Hemiptera</taxon>
        <taxon>Sternorrhyncha</taxon>
        <taxon>Aphidomorpha</taxon>
        <taxon>Aphidoidea</taxon>
        <taxon>Aphididae</taxon>
        <taxon>Lachninae</taxon>
        <taxon>Cinara</taxon>
    </lineage>
</organism>
<dbReference type="GO" id="GO:0003964">
    <property type="term" value="F:RNA-directed DNA polymerase activity"/>
    <property type="evidence" value="ECO:0007669"/>
    <property type="project" value="UniProtKB-KW"/>
</dbReference>
<name>A0A5E4NCK5_9HEMI</name>
<dbReference type="InterPro" id="IPR043502">
    <property type="entry name" value="DNA/RNA_pol_sf"/>
</dbReference>
<dbReference type="Pfam" id="PF00078">
    <property type="entry name" value="RVT_1"/>
    <property type="match status" value="1"/>
</dbReference>
<keyword evidence="3" id="KW-0808">Transferase</keyword>
<accession>A0A5E4NCK5</accession>
<dbReference type="PANTHER" id="PTHR33332">
    <property type="entry name" value="REVERSE TRANSCRIPTASE DOMAIN-CONTAINING PROTEIN"/>
    <property type="match status" value="1"/>
</dbReference>
<keyword evidence="4" id="KW-1185">Reference proteome</keyword>
<evidence type="ECO:0000313" key="3">
    <source>
        <dbReference type="EMBL" id="VVC42594.1"/>
    </source>
</evidence>
<proteinExistence type="predicted"/>
<feature type="region of interest" description="Disordered" evidence="1">
    <location>
        <begin position="232"/>
        <end position="295"/>
    </location>
</feature>
<dbReference type="InterPro" id="IPR000477">
    <property type="entry name" value="RT_dom"/>
</dbReference>
<feature type="compositionally biased region" description="Low complexity" evidence="1">
    <location>
        <begin position="273"/>
        <end position="287"/>
    </location>
</feature>
<sequence>MIDGAFRRKNTPVYVAKIVRSYLSGRTLRSNGVTTTLRCGVLQGSVLGSLLWNILYDDLLEVDPGGNVAGVSSVSLVAFADDLAVVATGHDTRTLEDVGNHALTGVAEWMKENGLALSTEKSEAVILTSKRGYAPPAFAIDGVPIRTEEAIKYLGVQLHKTLGFKAHLQAAAARAQKTAMALWQIMPNVGGAQQRKRRLLVSVVDSVALYAPPVWAGAMVFELNIADGVHAGRTRHRGHDPRSPVGGGEVAAARKAHGAEKRDKGRRGPGGSVQEVAGGVAANGEGPVDQEGDRRRPAVDLQRLGIGKAPDASCADCQAAVDDAEHAFFRSVVERRKLEIDIGGDLAPETVVGAML</sequence>
<dbReference type="Proteomes" id="UP000325440">
    <property type="component" value="Unassembled WGS sequence"/>
</dbReference>
<keyword evidence="3" id="KW-0548">Nucleotidyltransferase</keyword>
<reference evidence="3 4" key="1">
    <citation type="submission" date="2019-08" db="EMBL/GenBank/DDBJ databases">
        <authorList>
            <person name="Alioto T."/>
            <person name="Alioto T."/>
            <person name="Gomez Garrido J."/>
        </authorList>
    </citation>
    <scope>NUCLEOTIDE SEQUENCE [LARGE SCALE GENOMIC DNA]</scope>
</reference>
<dbReference type="SUPFAM" id="SSF56672">
    <property type="entry name" value="DNA/RNA polymerases"/>
    <property type="match status" value="1"/>
</dbReference>
<protein>
    <submittedName>
        <fullName evidence="3">Reverse transcriptase domain</fullName>
    </submittedName>
</protein>
<evidence type="ECO:0000256" key="1">
    <source>
        <dbReference type="SAM" id="MobiDB-lite"/>
    </source>
</evidence>
<feature type="domain" description="Reverse transcriptase" evidence="2">
    <location>
        <begin position="1"/>
        <end position="158"/>
    </location>
</feature>
<dbReference type="OrthoDB" id="6624020at2759"/>
<gene>
    <name evidence="3" type="ORF">CINCED_3A007787</name>
</gene>
<dbReference type="AlphaFoldDB" id="A0A5E4NCK5"/>
<dbReference type="PROSITE" id="PS50878">
    <property type="entry name" value="RT_POL"/>
    <property type="match status" value="1"/>
</dbReference>
<evidence type="ECO:0000313" key="4">
    <source>
        <dbReference type="Proteomes" id="UP000325440"/>
    </source>
</evidence>